<evidence type="ECO:0000256" key="6">
    <source>
        <dbReference type="SAM" id="MobiDB-lite"/>
    </source>
</evidence>
<dbReference type="SUPFAM" id="SSF53474">
    <property type="entry name" value="alpha/beta-Hydrolases"/>
    <property type="match status" value="1"/>
</dbReference>
<dbReference type="GO" id="GO:0070008">
    <property type="term" value="F:serine-type exopeptidase activity"/>
    <property type="evidence" value="ECO:0007669"/>
    <property type="project" value="InterPro"/>
</dbReference>
<dbReference type="PANTHER" id="PTHR11010">
    <property type="entry name" value="PROTEASE S28 PRO-X CARBOXYPEPTIDASE-RELATED"/>
    <property type="match status" value="1"/>
</dbReference>
<dbReference type="OrthoDB" id="1735038at2759"/>
<keyword evidence="2" id="KW-0645">Protease</keyword>
<sequence length="615" mass="67905">MAIRQLLSAALALAGSTHLVVSALRPGGGRSWLRHASWSSSLVVDDDAAAVVVQHSRTDDSDRYNRDGDHGKAGSGDQVILSSSSSSFSSSSLNNKYPHIKAYNLSVPVDHFHNESKYEPHSDAFFDLRYFVDTQHYRPGGPVIVLQSGEFDADARLPFLDHGIAAILARATHGIGIVLEHRYYGTSWPTNETDAASYRWLTTDQALADAAYFSRHLKIPGAAFARGREDDDASSAAAAAASEPPVDVAAPATPHILYGGSYAGGFVALARKLYPDVFWAAISSSGVTAAVDDFWQYFEAARHFSPGTCAAVLQQLNAVIDAQLLSGDADRARAVKSLFGLADLWNDEFADVLSYMHGGLQSTDWDPDRDDNTWGTFCAVITNDVVLFPGSTRRLQSRACKLVRAAHLAEEPLTTSLLNYVGFMQDFVRRQRRSGRCRGKKNLRECLSNRFDENDETHSWDRSWMYQTCTEWGYYLNGASTPKNIGSMVSRALTAEYSSYPCRLYFNITTRPQVDNINKHGGFNFSYPRLAIIDGAQDPWRAAGSHAIGLPGRASTPQEPFELIDWGVHHWDESGLGADAQPEPGLPPPQVVDMHDKEVEIVRHWLKEFEDQQQQ</sequence>
<dbReference type="Gene3D" id="3.40.50.1820">
    <property type="entry name" value="alpha/beta hydrolase"/>
    <property type="match status" value="2"/>
</dbReference>
<comment type="similarity">
    <text evidence="1">Belongs to the peptidase S28 family.</text>
</comment>
<dbReference type="Proteomes" id="UP000078544">
    <property type="component" value="Unassembled WGS sequence"/>
</dbReference>
<proteinExistence type="inferred from homology"/>
<dbReference type="Pfam" id="PF05577">
    <property type="entry name" value="Peptidase_S28"/>
    <property type="match status" value="2"/>
</dbReference>
<dbReference type="InterPro" id="IPR029058">
    <property type="entry name" value="AB_hydrolase_fold"/>
</dbReference>
<feature type="signal peptide" evidence="7">
    <location>
        <begin position="1"/>
        <end position="22"/>
    </location>
</feature>
<feature type="compositionally biased region" description="Basic and acidic residues" evidence="6">
    <location>
        <begin position="56"/>
        <end position="72"/>
    </location>
</feature>
<evidence type="ECO:0000256" key="4">
    <source>
        <dbReference type="ARBA" id="ARBA00022801"/>
    </source>
</evidence>
<comment type="caution">
    <text evidence="8">The sequence shown here is derived from an EMBL/GenBank/DDBJ whole genome shotgun (WGS) entry which is preliminary data.</text>
</comment>
<dbReference type="PANTHER" id="PTHR11010:SF117">
    <property type="entry name" value="SERINE PROTEASE 16"/>
    <property type="match status" value="1"/>
</dbReference>
<evidence type="ECO:0000256" key="3">
    <source>
        <dbReference type="ARBA" id="ARBA00022729"/>
    </source>
</evidence>
<evidence type="ECO:0000256" key="7">
    <source>
        <dbReference type="SAM" id="SignalP"/>
    </source>
</evidence>
<dbReference type="InterPro" id="IPR008758">
    <property type="entry name" value="Peptidase_S28"/>
</dbReference>
<dbReference type="GO" id="GO:0006508">
    <property type="term" value="P:proteolysis"/>
    <property type="evidence" value="ECO:0007669"/>
    <property type="project" value="UniProtKB-KW"/>
</dbReference>
<evidence type="ECO:0000313" key="8">
    <source>
        <dbReference type="EMBL" id="KZZ98536.1"/>
    </source>
</evidence>
<protein>
    <submittedName>
        <fullName evidence="8">Extracelular serine carboxypeptidase</fullName>
    </submittedName>
</protein>
<dbReference type="AlphaFoldDB" id="A0A168E8M8"/>
<evidence type="ECO:0000256" key="5">
    <source>
        <dbReference type="ARBA" id="ARBA00023180"/>
    </source>
</evidence>
<organism evidence="8 9">
    <name type="scientific">Moelleriella libera RCEF 2490</name>
    <dbReference type="NCBI Taxonomy" id="1081109"/>
    <lineage>
        <taxon>Eukaryota</taxon>
        <taxon>Fungi</taxon>
        <taxon>Dikarya</taxon>
        <taxon>Ascomycota</taxon>
        <taxon>Pezizomycotina</taxon>
        <taxon>Sordariomycetes</taxon>
        <taxon>Hypocreomycetidae</taxon>
        <taxon>Hypocreales</taxon>
        <taxon>Clavicipitaceae</taxon>
        <taxon>Moelleriella</taxon>
    </lineage>
</organism>
<keyword evidence="8" id="KW-0121">Carboxypeptidase</keyword>
<keyword evidence="3 7" id="KW-0732">Signal</keyword>
<evidence type="ECO:0000256" key="1">
    <source>
        <dbReference type="ARBA" id="ARBA00011079"/>
    </source>
</evidence>
<feature type="chain" id="PRO_5007896423" evidence="7">
    <location>
        <begin position="23"/>
        <end position="615"/>
    </location>
</feature>
<feature type="region of interest" description="Disordered" evidence="6">
    <location>
        <begin position="55"/>
        <end position="79"/>
    </location>
</feature>
<dbReference type="GO" id="GO:0004180">
    <property type="term" value="F:carboxypeptidase activity"/>
    <property type="evidence" value="ECO:0007669"/>
    <property type="project" value="UniProtKB-KW"/>
</dbReference>
<keyword evidence="4" id="KW-0378">Hydrolase</keyword>
<reference evidence="8 9" key="1">
    <citation type="journal article" date="2016" name="Genome Biol. Evol.">
        <title>Divergent and convergent evolution of fungal pathogenicity.</title>
        <authorList>
            <person name="Shang Y."/>
            <person name="Xiao G."/>
            <person name="Zheng P."/>
            <person name="Cen K."/>
            <person name="Zhan S."/>
            <person name="Wang C."/>
        </authorList>
    </citation>
    <scope>NUCLEOTIDE SEQUENCE [LARGE SCALE GENOMIC DNA]</scope>
    <source>
        <strain evidence="8 9">RCEF 2490</strain>
    </source>
</reference>
<accession>A0A168E8M8</accession>
<name>A0A168E8M8_9HYPO</name>
<dbReference type="EMBL" id="AZGY01000005">
    <property type="protein sequence ID" value="KZZ98536.1"/>
    <property type="molecule type" value="Genomic_DNA"/>
</dbReference>
<dbReference type="GO" id="GO:0008239">
    <property type="term" value="F:dipeptidyl-peptidase activity"/>
    <property type="evidence" value="ECO:0007669"/>
    <property type="project" value="TreeGrafter"/>
</dbReference>
<keyword evidence="5" id="KW-0325">Glycoprotein</keyword>
<keyword evidence="9" id="KW-1185">Reference proteome</keyword>
<evidence type="ECO:0000256" key="2">
    <source>
        <dbReference type="ARBA" id="ARBA00022670"/>
    </source>
</evidence>
<evidence type="ECO:0000313" key="9">
    <source>
        <dbReference type="Proteomes" id="UP000078544"/>
    </source>
</evidence>
<gene>
    <name evidence="8" type="ORF">AAL_03054</name>
</gene>